<evidence type="ECO:0000313" key="4">
    <source>
        <dbReference type="EnsemblMetazoa" id="Aqu2.1.13346_001"/>
    </source>
</evidence>
<protein>
    <recommendedName>
        <fullName evidence="3">Death domain-containing protein</fullName>
    </recommendedName>
</protein>
<dbReference type="PANTHER" id="PTHR15077:SF9">
    <property type="entry name" value="C-TERMINAL OF ROC (COR) DOMAIN-CONTAINING PROTEIN"/>
    <property type="match status" value="1"/>
</dbReference>
<dbReference type="InterPro" id="IPR000488">
    <property type="entry name" value="Death_dom"/>
</dbReference>
<dbReference type="SUPFAM" id="SSF47986">
    <property type="entry name" value="DEATH domain"/>
    <property type="match status" value="2"/>
</dbReference>
<dbReference type="PANTHER" id="PTHR15077">
    <property type="entry name" value="FAS-ASSOCIATING DEATH DOMAIN-CONTAINING PROTEIN FADD"/>
    <property type="match status" value="1"/>
</dbReference>
<feature type="region of interest" description="Disordered" evidence="2">
    <location>
        <begin position="901"/>
        <end position="975"/>
    </location>
</feature>
<feature type="coiled-coil region" evidence="1">
    <location>
        <begin position="438"/>
        <end position="589"/>
    </location>
</feature>
<evidence type="ECO:0000256" key="2">
    <source>
        <dbReference type="SAM" id="MobiDB-lite"/>
    </source>
</evidence>
<dbReference type="InterPro" id="IPR011029">
    <property type="entry name" value="DEATH-like_dom_sf"/>
</dbReference>
<feature type="compositionally biased region" description="Basic and acidic residues" evidence="2">
    <location>
        <begin position="955"/>
        <end position="972"/>
    </location>
</feature>
<dbReference type="Pfam" id="PF00531">
    <property type="entry name" value="Death"/>
    <property type="match status" value="2"/>
</dbReference>
<proteinExistence type="predicted"/>
<sequence length="999" mass="113389">MASKFFPSLQVDAPNQLTINDLSELLQLLKRAGYSGANYRRLGHYLGLSSTKLDIIARNNGDIESCLRECLEAWLEKADHVEWAKGDPTIYSLVSALRESGENEVAHRIDMEKHPACRILACYISDLSLVTALTELAELLHSEVLEEMMLFGKFHLCKVVCSDYRKLKVLADILCKFKTTAEIGSAIMRDYKEAYLSDDLIGVNDGNVEGLMHLPGTVKLMQLKFMQAFPKIRSILMYHCSYHDVMKHVLDRYNKSLKPQLAQCKDVYEILQLVRDNSSFDDISMLEFLVDKFNIKEAKVVIEEYKEAIEELWRVKLTRCLNESFSNASPLECERTTIIIDKDADDFLLKDVQKLSSALFKDLSRYVKLNVIRGGDSFAISCSFPLILSDQLITAAINNIDVLKENKVKRLTIGYCTVYELLLSTSSGLLKQLTVSFNVQLNEAKKEAESVKETLDTEKKIKKAFMMELGIAAKTNQLLQEKVSQLMEHELENENLKEINDILHEQLVLMQSAKDSVLTQKQVKELQKELREEIQTSSSFMEQKEVVLRVKVELQRRIDTIKQEQEQQHAKDRKEVLELQSEIREVKSKSETFQTQRKAMILENERLKSLLKDHIDDISQLSVILEPIEDDWYYIGQCLEVKESVLTEIKEMTPVDSRLTHVLETWCHEKDRTITELMESLKRMDRDDILEALHEFSTGQYTMNNDEKYDINAKDSETQTETETESKEIQTAPITLDKEIQFNYLVPTQDNLEGLSESQIAGKKLFLVQGDKPQLMNWEEYGLRISVPEDSLSASETVEVSVLALVGGHFKFPDNTRLVSAVYAISTSPLLKSLRIEMQHCIDLSDPSLSKYLKFVVAPVHTASLPYQFSLIEGGEFPAYQRYGWIERSKFCQLAIVGKEEEENGGGRNEERNGEEDEDSGDEGGKGKGQTTGGEGQGAGGQEGGAGGGVGAEHQQPKEDKQVEDRQKDFKKQPQVAVLTESAELSFQSTTGTSYQCDF</sequence>
<keyword evidence="1" id="KW-0175">Coiled coil</keyword>
<dbReference type="OrthoDB" id="5973910at2759"/>
<organism evidence="4">
    <name type="scientific">Amphimedon queenslandica</name>
    <name type="common">Sponge</name>
    <dbReference type="NCBI Taxonomy" id="400682"/>
    <lineage>
        <taxon>Eukaryota</taxon>
        <taxon>Metazoa</taxon>
        <taxon>Porifera</taxon>
        <taxon>Demospongiae</taxon>
        <taxon>Heteroscleromorpha</taxon>
        <taxon>Haplosclerida</taxon>
        <taxon>Niphatidae</taxon>
        <taxon>Amphimedon</taxon>
    </lineage>
</organism>
<dbReference type="CDD" id="cd01670">
    <property type="entry name" value="Death"/>
    <property type="match status" value="2"/>
</dbReference>
<feature type="compositionally biased region" description="Gly residues" evidence="2">
    <location>
        <begin position="927"/>
        <end position="951"/>
    </location>
</feature>
<evidence type="ECO:0000256" key="1">
    <source>
        <dbReference type="SAM" id="Coils"/>
    </source>
</evidence>
<accession>A0A1X7TFC8</accession>
<reference evidence="4" key="1">
    <citation type="submission" date="2017-05" db="UniProtKB">
        <authorList>
            <consortium name="EnsemblMetazoa"/>
        </authorList>
    </citation>
    <scope>IDENTIFICATION</scope>
</reference>
<dbReference type="InParanoid" id="A0A1X7TFC8"/>
<feature type="domain" description="Death" evidence="3">
    <location>
        <begin position="617"/>
        <end position="697"/>
    </location>
</feature>
<evidence type="ECO:0000259" key="3">
    <source>
        <dbReference type="PROSITE" id="PS50017"/>
    </source>
</evidence>
<feature type="compositionally biased region" description="Acidic residues" evidence="2">
    <location>
        <begin position="913"/>
        <end position="922"/>
    </location>
</feature>
<dbReference type="AlphaFoldDB" id="A0A1X7TFC8"/>
<dbReference type="EnsemblMetazoa" id="Aqu2.1.13346_001">
    <property type="protein sequence ID" value="Aqu2.1.13346_001"/>
    <property type="gene ID" value="Aqu2.1.13346"/>
</dbReference>
<name>A0A1X7TFC8_AMPQE</name>
<dbReference type="GO" id="GO:0007165">
    <property type="term" value="P:signal transduction"/>
    <property type="evidence" value="ECO:0007669"/>
    <property type="project" value="InterPro"/>
</dbReference>
<dbReference type="PROSITE" id="PS50017">
    <property type="entry name" value="DEATH_DOMAIN"/>
    <property type="match status" value="2"/>
</dbReference>
<dbReference type="InterPro" id="IPR016729">
    <property type="entry name" value="FADD"/>
</dbReference>
<dbReference type="Gene3D" id="1.10.533.10">
    <property type="entry name" value="Death Domain, Fas"/>
    <property type="match status" value="2"/>
</dbReference>
<feature type="domain" description="Death" evidence="3">
    <location>
        <begin position="36"/>
        <end position="113"/>
    </location>
</feature>